<sequence>MPFYAVNDFQVDYNSTSVRKAGSLPRLIKRLRIVFWISAILCSTRTASPAWQANKYDNFVFFFFLQ</sequence>
<proteinExistence type="predicted"/>
<dbReference type="Proteomes" id="UP000095283">
    <property type="component" value="Unplaced"/>
</dbReference>
<keyword evidence="1" id="KW-1185">Reference proteome</keyword>
<evidence type="ECO:0000313" key="2">
    <source>
        <dbReference type="WBParaSite" id="Hba_08785"/>
    </source>
</evidence>
<reference evidence="2" key="1">
    <citation type="submission" date="2016-11" db="UniProtKB">
        <authorList>
            <consortium name="WormBaseParasite"/>
        </authorList>
    </citation>
    <scope>IDENTIFICATION</scope>
</reference>
<protein>
    <submittedName>
        <fullName evidence="2">Uncharacterized protein</fullName>
    </submittedName>
</protein>
<name>A0A1I7WUG5_HETBA</name>
<accession>A0A1I7WUG5</accession>
<organism evidence="1 2">
    <name type="scientific">Heterorhabditis bacteriophora</name>
    <name type="common">Entomopathogenic nematode worm</name>
    <dbReference type="NCBI Taxonomy" id="37862"/>
    <lineage>
        <taxon>Eukaryota</taxon>
        <taxon>Metazoa</taxon>
        <taxon>Ecdysozoa</taxon>
        <taxon>Nematoda</taxon>
        <taxon>Chromadorea</taxon>
        <taxon>Rhabditida</taxon>
        <taxon>Rhabditina</taxon>
        <taxon>Rhabditomorpha</taxon>
        <taxon>Strongyloidea</taxon>
        <taxon>Heterorhabditidae</taxon>
        <taxon>Heterorhabditis</taxon>
    </lineage>
</organism>
<evidence type="ECO:0000313" key="1">
    <source>
        <dbReference type="Proteomes" id="UP000095283"/>
    </source>
</evidence>
<dbReference type="AlphaFoldDB" id="A0A1I7WUG5"/>
<dbReference type="WBParaSite" id="Hba_08785">
    <property type="protein sequence ID" value="Hba_08785"/>
    <property type="gene ID" value="Hba_08785"/>
</dbReference>